<evidence type="ECO:0000256" key="2">
    <source>
        <dbReference type="SAM" id="SignalP"/>
    </source>
</evidence>
<gene>
    <name evidence="3" type="ORF">CTHT_0013480</name>
</gene>
<feature type="signal peptide" evidence="2">
    <location>
        <begin position="1"/>
        <end position="20"/>
    </location>
</feature>
<proteinExistence type="predicted"/>
<dbReference type="GeneID" id="18255386"/>
<keyword evidence="2" id="KW-0732">Signal</keyword>
<keyword evidence="4" id="KW-1185">Reference proteome</keyword>
<name>G0S1G1_CHATD</name>
<sequence>MKLNGSFYLVLGCAQVAASAVLPVFFPKNPSEEAPDVKSIYPTLESETSSQSPPLVKKLYAEIMLLRAPRPLLEAPSSKSFTLPPLSKHRIPKPKSHPLSDPDRKEVGGEGNFNVWGEEITGESSVEGEEDGRTVQLIDVIMASPPAPPPPPASSSTVWPLRPACMSGVLPSDRNETLLVYLALAFVVTVVVCETLREAVGSVKLYRRGAIRLEEDIPDPDPCVEGEEAGTVDEKKSLLV</sequence>
<protein>
    <submittedName>
        <fullName evidence="3">Uncharacterized protein</fullName>
    </submittedName>
</protein>
<accession>G0S1G1</accession>
<dbReference type="KEGG" id="cthr:CTHT_0013480"/>
<dbReference type="HOGENOM" id="CLU_1156265_0_0_1"/>
<feature type="compositionally biased region" description="Basic and acidic residues" evidence="1">
    <location>
        <begin position="98"/>
        <end position="108"/>
    </location>
</feature>
<organism evidence="4">
    <name type="scientific">Chaetomium thermophilum (strain DSM 1495 / CBS 144.50 / IMI 039719)</name>
    <name type="common">Thermochaetoides thermophila</name>
    <dbReference type="NCBI Taxonomy" id="759272"/>
    <lineage>
        <taxon>Eukaryota</taxon>
        <taxon>Fungi</taxon>
        <taxon>Dikarya</taxon>
        <taxon>Ascomycota</taxon>
        <taxon>Pezizomycotina</taxon>
        <taxon>Sordariomycetes</taxon>
        <taxon>Sordariomycetidae</taxon>
        <taxon>Sordariales</taxon>
        <taxon>Chaetomiaceae</taxon>
        <taxon>Thermochaetoides</taxon>
    </lineage>
</organism>
<feature type="chain" id="PRO_5003409199" evidence="2">
    <location>
        <begin position="21"/>
        <end position="240"/>
    </location>
</feature>
<feature type="compositionally biased region" description="Basic residues" evidence="1">
    <location>
        <begin position="87"/>
        <end position="96"/>
    </location>
</feature>
<evidence type="ECO:0000313" key="4">
    <source>
        <dbReference type="Proteomes" id="UP000008066"/>
    </source>
</evidence>
<feature type="region of interest" description="Disordered" evidence="1">
    <location>
        <begin position="77"/>
        <end position="114"/>
    </location>
</feature>
<evidence type="ECO:0000313" key="3">
    <source>
        <dbReference type="EMBL" id="EGS22871.1"/>
    </source>
</evidence>
<evidence type="ECO:0000256" key="1">
    <source>
        <dbReference type="SAM" id="MobiDB-lite"/>
    </source>
</evidence>
<feature type="compositionally biased region" description="Acidic residues" evidence="1">
    <location>
        <begin position="219"/>
        <end position="231"/>
    </location>
</feature>
<dbReference type="RefSeq" id="XP_006691863.1">
    <property type="nucleotide sequence ID" value="XM_006691800.1"/>
</dbReference>
<dbReference type="EMBL" id="GL988039">
    <property type="protein sequence ID" value="EGS22871.1"/>
    <property type="molecule type" value="Genomic_DNA"/>
</dbReference>
<reference evidence="3 4" key="1">
    <citation type="journal article" date="2011" name="Cell">
        <title>Insight into structure and assembly of the nuclear pore complex by utilizing the genome of a eukaryotic thermophile.</title>
        <authorList>
            <person name="Amlacher S."/>
            <person name="Sarges P."/>
            <person name="Flemming D."/>
            <person name="van Noort V."/>
            <person name="Kunze R."/>
            <person name="Devos D.P."/>
            <person name="Arumugam M."/>
            <person name="Bork P."/>
            <person name="Hurt E."/>
        </authorList>
    </citation>
    <scope>NUCLEOTIDE SEQUENCE [LARGE SCALE GENOMIC DNA]</scope>
    <source>
        <strain evidence="4">DSM 1495 / CBS 144.50 / IMI 039719</strain>
    </source>
</reference>
<dbReference type="AlphaFoldDB" id="G0S1G1"/>
<dbReference type="Proteomes" id="UP000008066">
    <property type="component" value="Unassembled WGS sequence"/>
</dbReference>
<feature type="region of interest" description="Disordered" evidence="1">
    <location>
        <begin position="219"/>
        <end position="240"/>
    </location>
</feature>